<dbReference type="SMART" id="SM00898">
    <property type="entry name" value="Fapy_DNA_glyco"/>
    <property type="match status" value="1"/>
</dbReference>
<keyword evidence="7" id="KW-0862">Zinc</keyword>
<name>A0A6J6I2F9_9ZZZZ</name>
<dbReference type="GO" id="GO:0003684">
    <property type="term" value="F:damaged DNA binding"/>
    <property type="evidence" value="ECO:0007669"/>
    <property type="project" value="InterPro"/>
</dbReference>
<evidence type="ECO:0000256" key="5">
    <source>
        <dbReference type="ARBA" id="ARBA00022771"/>
    </source>
</evidence>
<evidence type="ECO:0000256" key="6">
    <source>
        <dbReference type="ARBA" id="ARBA00022801"/>
    </source>
</evidence>
<dbReference type="SUPFAM" id="SSF57716">
    <property type="entry name" value="Glucocorticoid receptor-like (DNA-binding domain)"/>
    <property type="match status" value="1"/>
</dbReference>
<accession>A0A6J6I2F9</accession>
<keyword evidence="10" id="KW-0456">Lyase</keyword>
<keyword evidence="4" id="KW-0227">DNA damage</keyword>
<dbReference type="SUPFAM" id="SSF81624">
    <property type="entry name" value="N-terminal domain of MutM-like DNA repair proteins"/>
    <property type="match status" value="1"/>
</dbReference>
<gene>
    <name evidence="15" type="ORF">UFOPK1931_00277</name>
</gene>
<evidence type="ECO:0000259" key="13">
    <source>
        <dbReference type="PROSITE" id="PS51066"/>
    </source>
</evidence>
<proteinExistence type="inferred from homology"/>
<dbReference type="CDD" id="cd08970">
    <property type="entry name" value="AcNei1_N"/>
    <property type="match status" value="1"/>
</dbReference>
<keyword evidence="8" id="KW-0238">DNA-binding</keyword>
<evidence type="ECO:0000256" key="9">
    <source>
        <dbReference type="ARBA" id="ARBA00023204"/>
    </source>
</evidence>
<feature type="domain" description="Formamidopyrimidine-DNA glycosylase catalytic" evidence="14">
    <location>
        <begin position="1"/>
        <end position="96"/>
    </location>
</feature>
<evidence type="ECO:0000259" key="14">
    <source>
        <dbReference type="PROSITE" id="PS51068"/>
    </source>
</evidence>
<dbReference type="InterPro" id="IPR010979">
    <property type="entry name" value="Ribosomal_uS13-like_H2TH"/>
</dbReference>
<keyword evidence="6" id="KW-0378">Hydrolase</keyword>
<reference evidence="15" key="1">
    <citation type="submission" date="2020-05" db="EMBL/GenBank/DDBJ databases">
        <authorList>
            <person name="Chiriac C."/>
            <person name="Salcher M."/>
            <person name="Ghai R."/>
            <person name="Kavagutti S V."/>
        </authorList>
    </citation>
    <scope>NUCLEOTIDE SEQUENCE</scope>
</reference>
<dbReference type="EC" id="4.2.99.18" evidence="2"/>
<dbReference type="InterPro" id="IPR035937">
    <property type="entry name" value="FPG_N"/>
</dbReference>
<dbReference type="InterPro" id="IPR015886">
    <property type="entry name" value="H2TH_FPG"/>
</dbReference>
<dbReference type="PROSITE" id="PS51066">
    <property type="entry name" value="ZF_FPG_2"/>
    <property type="match status" value="1"/>
</dbReference>
<organism evidence="15">
    <name type="scientific">freshwater metagenome</name>
    <dbReference type="NCBI Taxonomy" id="449393"/>
    <lineage>
        <taxon>unclassified sequences</taxon>
        <taxon>metagenomes</taxon>
        <taxon>ecological metagenomes</taxon>
    </lineage>
</organism>
<dbReference type="PANTHER" id="PTHR42697:SF3">
    <property type="entry name" value="ENDONUCLEASE 8 1"/>
    <property type="match status" value="1"/>
</dbReference>
<evidence type="ECO:0000256" key="1">
    <source>
        <dbReference type="ARBA" id="ARBA00009409"/>
    </source>
</evidence>
<dbReference type="PROSITE" id="PS51068">
    <property type="entry name" value="FPG_CAT"/>
    <property type="match status" value="1"/>
</dbReference>
<protein>
    <recommendedName>
        <fullName evidence="2">DNA-(apurinic or apyrimidinic site) lyase</fullName>
        <ecNumber evidence="2">4.2.99.18</ecNumber>
    </recommendedName>
</protein>
<dbReference type="EMBL" id="CAEZVE010000031">
    <property type="protein sequence ID" value="CAB4617614.1"/>
    <property type="molecule type" value="Genomic_DNA"/>
</dbReference>
<dbReference type="GO" id="GO:0140078">
    <property type="term" value="F:class I DNA-(apurinic or apyrimidinic site) endonuclease activity"/>
    <property type="evidence" value="ECO:0007669"/>
    <property type="project" value="UniProtKB-EC"/>
</dbReference>
<keyword evidence="9" id="KW-0234">DNA repair</keyword>
<evidence type="ECO:0000313" key="15">
    <source>
        <dbReference type="EMBL" id="CAB4617614.1"/>
    </source>
</evidence>
<dbReference type="Gene3D" id="3.20.190.10">
    <property type="entry name" value="MutM-like, N-terminal"/>
    <property type="match status" value="1"/>
</dbReference>
<keyword evidence="3" id="KW-0479">Metal-binding</keyword>
<dbReference type="AlphaFoldDB" id="A0A6J6I2F9"/>
<dbReference type="GO" id="GO:0006284">
    <property type="term" value="P:base-excision repair"/>
    <property type="evidence" value="ECO:0007669"/>
    <property type="project" value="InterPro"/>
</dbReference>
<keyword evidence="11" id="KW-0511">Multifunctional enzyme</keyword>
<keyword evidence="5" id="KW-0863">Zinc-finger</keyword>
<evidence type="ECO:0000256" key="11">
    <source>
        <dbReference type="ARBA" id="ARBA00023268"/>
    </source>
</evidence>
<evidence type="ECO:0000256" key="8">
    <source>
        <dbReference type="ARBA" id="ARBA00023125"/>
    </source>
</evidence>
<keyword evidence="12" id="KW-0326">Glycosidase</keyword>
<sequence length="266" mass="29819">MPEGHSIHRVANTFRNGYLGSKVKIISPQGRFESDAKLVSGRKLMESTAVGKQLFLGFDNDLTIRIHLGIYGKWNFYQVPIAKAPDIWGQVRARFGVSTASADLRGPTVCEVIDQDGVNLVLKRLGPDPLNPDPKGFEALRFVSKVKNSKVPIGAALMNQAVISGIGNVYRAELLFRAGLNPKTPGEKIKENAIIEIWDDAVKLMRIGVKTGMMLTRDDHLSGRVLVKDRYFVYKREGLECRVCNKKVAMEEFLARKLYWCPKCQR</sequence>
<dbReference type="Pfam" id="PF01149">
    <property type="entry name" value="Fapy_DNA_glyco"/>
    <property type="match status" value="1"/>
</dbReference>
<evidence type="ECO:0000256" key="10">
    <source>
        <dbReference type="ARBA" id="ARBA00023239"/>
    </source>
</evidence>
<dbReference type="SMART" id="SM01232">
    <property type="entry name" value="H2TH"/>
    <property type="match status" value="1"/>
</dbReference>
<dbReference type="PANTHER" id="PTHR42697">
    <property type="entry name" value="ENDONUCLEASE 8"/>
    <property type="match status" value="1"/>
</dbReference>
<feature type="domain" description="FPG-type" evidence="13">
    <location>
        <begin position="232"/>
        <end position="266"/>
    </location>
</feature>
<dbReference type="Gene3D" id="1.10.8.50">
    <property type="match status" value="1"/>
</dbReference>
<dbReference type="SUPFAM" id="SSF46946">
    <property type="entry name" value="S13-like H2TH domain"/>
    <property type="match status" value="1"/>
</dbReference>
<dbReference type="GO" id="GO:0000703">
    <property type="term" value="F:oxidized pyrimidine nucleobase lesion DNA N-glycosylase activity"/>
    <property type="evidence" value="ECO:0007669"/>
    <property type="project" value="TreeGrafter"/>
</dbReference>
<evidence type="ECO:0000256" key="3">
    <source>
        <dbReference type="ARBA" id="ARBA00022723"/>
    </source>
</evidence>
<dbReference type="InterPro" id="IPR012319">
    <property type="entry name" value="FPG_cat"/>
</dbReference>
<dbReference type="GO" id="GO:0008270">
    <property type="term" value="F:zinc ion binding"/>
    <property type="evidence" value="ECO:0007669"/>
    <property type="project" value="UniProtKB-KW"/>
</dbReference>
<dbReference type="Pfam" id="PF06831">
    <property type="entry name" value="H2TH"/>
    <property type="match status" value="1"/>
</dbReference>
<evidence type="ECO:0000256" key="4">
    <source>
        <dbReference type="ARBA" id="ARBA00022763"/>
    </source>
</evidence>
<dbReference type="InterPro" id="IPR000214">
    <property type="entry name" value="Znf_DNA_glyclase/AP_lyase"/>
</dbReference>
<evidence type="ECO:0000256" key="2">
    <source>
        <dbReference type="ARBA" id="ARBA00012720"/>
    </source>
</evidence>
<evidence type="ECO:0000256" key="7">
    <source>
        <dbReference type="ARBA" id="ARBA00022833"/>
    </source>
</evidence>
<evidence type="ECO:0000256" key="12">
    <source>
        <dbReference type="ARBA" id="ARBA00023295"/>
    </source>
</evidence>
<comment type="similarity">
    <text evidence="1">Belongs to the FPG family.</text>
</comment>